<organism evidence="2 3">
    <name type="scientific">Winogradskyella vincentii</name>
    <dbReference type="NCBI Taxonomy" id="2877122"/>
    <lineage>
        <taxon>Bacteria</taxon>
        <taxon>Pseudomonadati</taxon>
        <taxon>Bacteroidota</taxon>
        <taxon>Flavobacteriia</taxon>
        <taxon>Flavobacteriales</taxon>
        <taxon>Flavobacteriaceae</taxon>
        <taxon>Winogradskyella</taxon>
    </lineage>
</organism>
<evidence type="ECO:0000313" key="3">
    <source>
        <dbReference type="Proteomes" id="UP001198402"/>
    </source>
</evidence>
<gene>
    <name evidence="2" type="ORF">LBV24_11435</name>
</gene>
<name>A0ABS7Y1L8_9FLAO</name>
<reference evidence="3" key="1">
    <citation type="submission" date="2023-07" db="EMBL/GenBank/DDBJ databases">
        <authorList>
            <person name="Yue Y."/>
        </authorList>
    </citation>
    <scope>NUCLEOTIDE SEQUENCE [LARGE SCALE GENOMIC DNA]</scope>
    <source>
        <strain evidence="3">2Y89</strain>
    </source>
</reference>
<accession>A0ABS7Y1L8</accession>
<evidence type="ECO:0008006" key="4">
    <source>
        <dbReference type="Google" id="ProtNLM"/>
    </source>
</evidence>
<keyword evidence="3" id="KW-1185">Reference proteome</keyword>
<evidence type="ECO:0000256" key="1">
    <source>
        <dbReference type="SAM" id="SignalP"/>
    </source>
</evidence>
<comment type="caution">
    <text evidence="2">The sequence shown here is derived from an EMBL/GenBank/DDBJ whole genome shotgun (WGS) entry which is preliminary data.</text>
</comment>
<protein>
    <recommendedName>
        <fullName evidence="4">Lipocalin-like domain-containing protein</fullName>
    </recommendedName>
</protein>
<feature type="signal peptide" evidence="1">
    <location>
        <begin position="1"/>
        <end position="19"/>
    </location>
</feature>
<evidence type="ECO:0000313" key="2">
    <source>
        <dbReference type="EMBL" id="MCA0153833.1"/>
    </source>
</evidence>
<proteinExistence type="predicted"/>
<dbReference type="RefSeq" id="WP_224478791.1">
    <property type="nucleotide sequence ID" value="NZ_JAIUJS010000006.1"/>
</dbReference>
<feature type="chain" id="PRO_5045679397" description="Lipocalin-like domain-containing protein" evidence="1">
    <location>
        <begin position="20"/>
        <end position="312"/>
    </location>
</feature>
<sequence length="312" mass="35067">MIRRILILFSFMWLFMAITCDNEPYEGDVVVDEIDNCLSATELTAQALVDFANTDVDSYNLLCQAYRDALEDQIEFCGDENGDLQYIIEGLGDCVIDDNTNTTECEMAAEASAIALENLEDAITVEYTAACIAYREALENQIFNCGDDGTLLNLILELGNCEPEIFNVVGDWKLIVWQSDIPRDIDNDGIETSDYLTEIDCFNNETASFNSDGTGTLYYRESMEVEVSSPTNDPTDLEYSIECFEDIRTFGFTWTQEGDSITVTLDSDGTVLDFFRNGDVIFIAMRDFFVATSTSSNVDDIVQDIIWAYVQF</sequence>
<keyword evidence="1" id="KW-0732">Signal</keyword>
<dbReference type="Proteomes" id="UP001198402">
    <property type="component" value="Unassembled WGS sequence"/>
</dbReference>
<dbReference type="EMBL" id="JAIUJS010000006">
    <property type="protein sequence ID" value="MCA0153833.1"/>
    <property type="molecule type" value="Genomic_DNA"/>
</dbReference>